<dbReference type="PIRSF" id="PIRSF005902">
    <property type="entry name" value="DNase_TatD"/>
    <property type="match status" value="1"/>
</dbReference>
<evidence type="ECO:0000256" key="1">
    <source>
        <dbReference type="ARBA" id="ARBA00009275"/>
    </source>
</evidence>
<dbReference type="GO" id="GO:0004536">
    <property type="term" value="F:DNA nuclease activity"/>
    <property type="evidence" value="ECO:0007669"/>
    <property type="project" value="InterPro"/>
</dbReference>
<keyword evidence="2 4" id="KW-0479">Metal-binding</keyword>
<dbReference type="InterPro" id="IPR001130">
    <property type="entry name" value="TatD-like"/>
</dbReference>
<dbReference type="FunFam" id="3.20.20.140:FF:000005">
    <property type="entry name" value="TatD family hydrolase"/>
    <property type="match status" value="1"/>
</dbReference>
<dbReference type="EMBL" id="DQWS01000225">
    <property type="protein sequence ID" value="HDD53596.1"/>
    <property type="molecule type" value="Genomic_DNA"/>
</dbReference>
<reference evidence="5" key="1">
    <citation type="journal article" date="2020" name="mSystems">
        <title>Genome- and Community-Level Interaction Insights into Carbon Utilization and Element Cycling Functions of Hydrothermarchaeota in Hydrothermal Sediment.</title>
        <authorList>
            <person name="Zhou Z."/>
            <person name="Liu Y."/>
            <person name="Xu W."/>
            <person name="Pan J."/>
            <person name="Luo Z.H."/>
            <person name="Li M."/>
        </authorList>
    </citation>
    <scope>NUCLEOTIDE SEQUENCE [LARGE SCALE GENOMIC DNA]</scope>
    <source>
        <strain evidence="5">HyVt-115</strain>
    </source>
</reference>
<accession>A0A7C0Y9V5</accession>
<feature type="binding site" evidence="4">
    <location>
        <position position="131"/>
    </location>
    <ligand>
        <name>a divalent metal cation</name>
        <dbReference type="ChEBI" id="CHEBI:60240"/>
        <label>2</label>
    </ligand>
</feature>
<feature type="binding site" evidence="4">
    <location>
        <position position="206"/>
    </location>
    <ligand>
        <name>a divalent metal cation</name>
        <dbReference type="ChEBI" id="CHEBI:60240"/>
        <label>1</label>
    </ligand>
</feature>
<feature type="binding site" evidence="4">
    <location>
        <position position="95"/>
    </location>
    <ligand>
        <name>a divalent metal cation</name>
        <dbReference type="ChEBI" id="CHEBI:60240"/>
        <label>1</label>
    </ligand>
</feature>
<dbReference type="SUPFAM" id="SSF51556">
    <property type="entry name" value="Metallo-dependent hydrolases"/>
    <property type="match status" value="1"/>
</dbReference>
<proteinExistence type="inferred from homology"/>
<comment type="caution">
    <text evidence="5">The sequence shown here is derived from an EMBL/GenBank/DDBJ whole genome shotgun (WGS) entry which is preliminary data.</text>
</comment>
<dbReference type="InterPro" id="IPR015991">
    <property type="entry name" value="TatD/YcfH-like"/>
</dbReference>
<dbReference type="Pfam" id="PF01026">
    <property type="entry name" value="TatD_DNase"/>
    <property type="match status" value="1"/>
</dbReference>
<evidence type="ECO:0000256" key="3">
    <source>
        <dbReference type="ARBA" id="ARBA00022801"/>
    </source>
</evidence>
<protein>
    <submittedName>
        <fullName evidence="5">TatD family deoxyribonuclease</fullName>
    </submittedName>
</protein>
<feature type="binding site" evidence="4">
    <location>
        <position position="11"/>
    </location>
    <ligand>
        <name>a divalent metal cation</name>
        <dbReference type="ChEBI" id="CHEBI:60240"/>
        <label>1</label>
    </ligand>
</feature>
<dbReference type="GO" id="GO:0046872">
    <property type="term" value="F:metal ion binding"/>
    <property type="evidence" value="ECO:0007669"/>
    <property type="project" value="UniProtKB-KW"/>
</dbReference>
<dbReference type="PANTHER" id="PTHR46124">
    <property type="entry name" value="D-AMINOACYL-TRNA DEACYLASE"/>
    <property type="match status" value="1"/>
</dbReference>
<gene>
    <name evidence="5" type="ORF">ENF32_05980</name>
</gene>
<dbReference type="PANTHER" id="PTHR46124:SF2">
    <property type="entry name" value="D-AMINOACYL-TRNA DEACYLASE"/>
    <property type="match status" value="1"/>
</dbReference>
<evidence type="ECO:0000256" key="4">
    <source>
        <dbReference type="PIRSR" id="PIRSR005902-1"/>
    </source>
</evidence>
<dbReference type="NCBIfam" id="TIGR00010">
    <property type="entry name" value="YchF/TatD family DNA exonuclease"/>
    <property type="match status" value="1"/>
</dbReference>
<keyword evidence="3" id="KW-0378">Hydrolase</keyword>
<feature type="binding site" evidence="4">
    <location>
        <position position="9"/>
    </location>
    <ligand>
        <name>a divalent metal cation</name>
        <dbReference type="ChEBI" id="CHEBI:60240"/>
        <label>1</label>
    </ligand>
</feature>
<name>A0A7C0Y9V5_9BACT</name>
<organism evidence="5">
    <name type="scientific">Thermosulfidibacter takaii</name>
    <dbReference type="NCBI Taxonomy" id="412593"/>
    <lineage>
        <taxon>Bacteria</taxon>
        <taxon>Pseudomonadati</taxon>
        <taxon>Thermosulfidibacterota</taxon>
        <taxon>Thermosulfidibacteria</taxon>
        <taxon>Thermosulfidibacterales</taxon>
        <taxon>Thermosulfidibacteraceae</taxon>
    </lineage>
</organism>
<dbReference type="InterPro" id="IPR032466">
    <property type="entry name" value="Metal_Hydrolase"/>
</dbReference>
<dbReference type="Gene3D" id="3.20.20.140">
    <property type="entry name" value="Metal-dependent hydrolases"/>
    <property type="match status" value="1"/>
</dbReference>
<evidence type="ECO:0000256" key="2">
    <source>
        <dbReference type="ARBA" id="ARBA00022723"/>
    </source>
</evidence>
<dbReference type="Proteomes" id="UP000885690">
    <property type="component" value="Unassembled WGS sequence"/>
</dbReference>
<feature type="binding site" evidence="4">
    <location>
        <position position="156"/>
    </location>
    <ligand>
        <name>a divalent metal cation</name>
        <dbReference type="ChEBI" id="CHEBI:60240"/>
        <label>2</label>
    </ligand>
</feature>
<dbReference type="GO" id="GO:0016788">
    <property type="term" value="F:hydrolase activity, acting on ester bonds"/>
    <property type="evidence" value="ECO:0007669"/>
    <property type="project" value="InterPro"/>
</dbReference>
<dbReference type="CDD" id="cd01310">
    <property type="entry name" value="TatD_DNAse"/>
    <property type="match status" value="1"/>
</dbReference>
<comment type="similarity">
    <text evidence="1">Belongs to the metallo-dependent hydrolases superfamily. TatD-type hydrolase family.</text>
</comment>
<evidence type="ECO:0000313" key="5">
    <source>
        <dbReference type="EMBL" id="HDD53596.1"/>
    </source>
</evidence>
<dbReference type="GO" id="GO:0005829">
    <property type="term" value="C:cytosol"/>
    <property type="evidence" value="ECO:0007669"/>
    <property type="project" value="TreeGrafter"/>
</dbReference>
<dbReference type="AlphaFoldDB" id="A0A7C0Y9V5"/>
<sequence length="268" mass="30883">MAGKLTDSHCHLHMDHYRKDRRKVIERARREGVALMITIGIDLEDSQKALKLAEEEPDIFCTVGFHPHGAGRVTERDMEALEELAKGEKVIAIGETGLDYYRDLSPREIQRKVFMEQLELARNLGKPVVIHCRDAYRDLIRLMVEKRAQEVGGVIHCFSGDWETAQTFLNMGFFLSFAGNITYPNAEKLREVFKKAPKDRILMETDAPFLTPQEEREKRNEPAFIKYTYQLGSGLKGIKLEDWVDQVNNNVHEAFPQLPNPHYSKRLS</sequence>